<accession>A0ACB9R1J7</accession>
<protein>
    <submittedName>
        <fullName evidence="1">Uncharacterized protein</fullName>
    </submittedName>
</protein>
<proteinExistence type="predicted"/>
<reference evidence="2" key="1">
    <citation type="journal article" date="2023" name="Front. Plant Sci.">
        <title>Chromosomal-level genome assembly of Melastoma candidum provides insights into trichome evolution.</title>
        <authorList>
            <person name="Zhong Y."/>
            <person name="Wu W."/>
            <person name="Sun C."/>
            <person name="Zou P."/>
            <person name="Liu Y."/>
            <person name="Dai S."/>
            <person name="Zhou R."/>
        </authorList>
    </citation>
    <scope>NUCLEOTIDE SEQUENCE [LARGE SCALE GENOMIC DNA]</scope>
</reference>
<dbReference type="Proteomes" id="UP001057402">
    <property type="component" value="Chromosome 4"/>
</dbReference>
<dbReference type="EMBL" id="CM042883">
    <property type="protein sequence ID" value="KAI4372759.1"/>
    <property type="molecule type" value="Genomic_DNA"/>
</dbReference>
<gene>
    <name evidence="1" type="ORF">MLD38_010954</name>
</gene>
<organism evidence="1 2">
    <name type="scientific">Melastoma candidum</name>
    <dbReference type="NCBI Taxonomy" id="119954"/>
    <lineage>
        <taxon>Eukaryota</taxon>
        <taxon>Viridiplantae</taxon>
        <taxon>Streptophyta</taxon>
        <taxon>Embryophyta</taxon>
        <taxon>Tracheophyta</taxon>
        <taxon>Spermatophyta</taxon>
        <taxon>Magnoliopsida</taxon>
        <taxon>eudicotyledons</taxon>
        <taxon>Gunneridae</taxon>
        <taxon>Pentapetalae</taxon>
        <taxon>rosids</taxon>
        <taxon>malvids</taxon>
        <taxon>Myrtales</taxon>
        <taxon>Melastomataceae</taxon>
        <taxon>Melastomatoideae</taxon>
        <taxon>Melastomateae</taxon>
        <taxon>Melastoma</taxon>
    </lineage>
</organism>
<evidence type="ECO:0000313" key="2">
    <source>
        <dbReference type="Proteomes" id="UP001057402"/>
    </source>
</evidence>
<name>A0ACB9R1J7_9MYRT</name>
<sequence>MISPLPHSDELPTSYPSTHDELISSLPVAPHPTVQTFVDPLESTSFGGSVPPEEMGRGSSGCLILPVDAVEGPMAETCGGADVSLSEMKDGDFSCDLWNVLPAGDVVGGGGMISGGVGGVPAEMGGLDGFGGANGRGFARGSDEVLLSEMKEMPVLGDVEEGFVEDDVGSRQENEISLVELKKKQLLSDLEHGCMFGEVDSAQALGNENVFEGPSVLDKLCDMDGPKQVVRKLCADNSGKMEGGVCRNYGVDLRSSLKIEVIDDTAVVEHVPICEVRSMVQMENEIPSGLENQKEEKTDGKKARRARRKAKSLHRNEEILRKQEDVNVHFEDSRAGQKLMYSMVEQALRYVNADDQQWCSGQYALFQNGQAGCKLMYKRGQLEALRYVNVEKQQRLWTQVYDGLGRVAKEYASLLSVRAQPGPGVDCMQQSLRRERGPGILRSLSGEVNPKQLNIELGNMGLNMNKVVGLSDPSRILDTVMLNEGDPDLEIVESCVDSEDDDECYASIQRPAFFVEGEPNFDAGPPEDGLEYLRRVRWEAAHIPDVKVAKLDNRRLNKVQSVYMPEIPEIPDCPAHLLPLKQWEDAFLADFSKLRLALSRIENDSQQISNNLQCLISSSDPDASKSGELKYEQACPDNVGNSPSPPVKESASSESSHETPPRLSVIHRMDSVARGSMLRKRIKKAAEATTSLSRNECLWLFALCAVVDTPLDADTCAALRSLLRKCASLRAEKAEMDDEVVMLNILVTVAGKYFGQSG</sequence>
<keyword evidence="2" id="KW-1185">Reference proteome</keyword>
<evidence type="ECO:0000313" key="1">
    <source>
        <dbReference type="EMBL" id="KAI4372759.1"/>
    </source>
</evidence>
<comment type="caution">
    <text evidence="1">The sequence shown here is derived from an EMBL/GenBank/DDBJ whole genome shotgun (WGS) entry which is preliminary data.</text>
</comment>